<proteinExistence type="predicted"/>
<dbReference type="GO" id="GO:0008703">
    <property type="term" value="F:5-amino-6-(5-phosphoribosylamino)uracil reductase activity"/>
    <property type="evidence" value="ECO:0007669"/>
    <property type="project" value="InterPro"/>
</dbReference>
<dbReference type="Gene3D" id="3.40.430.10">
    <property type="entry name" value="Dihydrofolate Reductase, subunit A"/>
    <property type="match status" value="1"/>
</dbReference>
<dbReference type="InterPro" id="IPR050765">
    <property type="entry name" value="Riboflavin_Biosynth_HTPR"/>
</dbReference>
<dbReference type="InterPro" id="IPR024072">
    <property type="entry name" value="DHFR-like_dom_sf"/>
</dbReference>
<dbReference type="Proteomes" id="UP000314251">
    <property type="component" value="Unassembled WGS sequence"/>
</dbReference>
<name>A0A5N6A8F7_9ACTN</name>
<dbReference type="AlphaFoldDB" id="A0A5N6A8F7"/>
<organism evidence="2 3">
    <name type="scientific">Streptomyces mimosae</name>
    <dbReference type="NCBI Taxonomy" id="2586635"/>
    <lineage>
        <taxon>Bacteria</taxon>
        <taxon>Bacillati</taxon>
        <taxon>Actinomycetota</taxon>
        <taxon>Actinomycetes</taxon>
        <taxon>Kitasatosporales</taxon>
        <taxon>Streptomycetaceae</taxon>
        <taxon>Streptomyces</taxon>
    </lineage>
</organism>
<feature type="domain" description="Bacterial bifunctional deaminase-reductase C-terminal" evidence="1">
    <location>
        <begin position="5"/>
        <end position="179"/>
    </location>
</feature>
<dbReference type="PANTHER" id="PTHR38011">
    <property type="entry name" value="DIHYDROFOLATE REDUCTASE FAMILY PROTEIN (AFU_ORTHOLOGUE AFUA_8G06820)"/>
    <property type="match status" value="1"/>
</dbReference>
<keyword evidence="3" id="KW-1185">Reference proteome</keyword>
<dbReference type="EMBL" id="VDLY02000010">
    <property type="protein sequence ID" value="KAB8164219.1"/>
    <property type="molecule type" value="Genomic_DNA"/>
</dbReference>
<dbReference type="OrthoDB" id="7949219at2"/>
<evidence type="ECO:0000313" key="2">
    <source>
        <dbReference type="EMBL" id="KAB8164219.1"/>
    </source>
</evidence>
<gene>
    <name evidence="2" type="ORF">FH607_016375</name>
</gene>
<dbReference type="InterPro" id="IPR002734">
    <property type="entry name" value="RibDG_C"/>
</dbReference>
<dbReference type="GO" id="GO:0009231">
    <property type="term" value="P:riboflavin biosynthetic process"/>
    <property type="evidence" value="ECO:0007669"/>
    <property type="project" value="InterPro"/>
</dbReference>
<protein>
    <submittedName>
        <fullName evidence="2">Deaminase</fullName>
    </submittedName>
</protein>
<dbReference type="Pfam" id="PF01872">
    <property type="entry name" value="RibD_C"/>
    <property type="match status" value="1"/>
</dbReference>
<dbReference type="RefSeq" id="WP_139669176.1">
    <property type="nucleotide sequence ID" value="NZ_VDLY02000010.1"/>
</dbReference>
<dbReference type="PANTHER" id="PTHR38011:SF11">
    <property type="entry name" value="2,5-DIAMINO-6-RIBOSYLAMINO-4(3H)-PYRIMIDINONE 5'-PHOSPHATE REDUCTASE"/>
    <property type="match status" value="1"/>
</dbReference>
<sequence length="193" mass="21056">MAGRLVYTAIASLDGYLTDEQGSYDWSAPDEEVHAFVNALERTVGTQLLGRRTYGEMTYWDTAGHEPEQSAASREFAELWRASDKVVFSRTLDGVSAPRTRLEREFDPAAVREWKAAATADLAIGGPTLAALALAAGLVDECRLFLNPTTVGAGLPAFPRAPRLSLTLREERRFAGGVVYLRYGVNDVSSEGR</sequence>
<dbReference type="SUPFAM" id="SSF53597">
    <property type="entry name" value="Dihydrofolate reductase-like"/>
    <property type="match status" value="1"/>
</dbReference>
<accession>A0A5N6A8F7</accession>
<comment type="caution">
    <text evidence="2">The sequence shown here is derived from an EMBL/GenBank/DDBJ whole genome shotgun (WGS) entry which is preliminary data.</text>
</comment>
<evidence type="ECO:0000259" key="1">
    <source>
        <dbReference type="Pfam" id="PF01872"/>
    </source>
</evidence>
<reference evidence="2" key="1">
    <citation type="submission" date="2019-10" db="EMBL/GenBank/DDBJ databases">
        <title>Nonomuraea sp. nov., isolated from Phyllanthus amarus.</title>
        <authorList>
            <person name="Klykleung N."/>
            <person name="Tanasupawat S."/>
        </authorList>
    </citation>
    <scope>NUCLEOTIDE SEQUENCE [LARGE SCALE GENOMIC DNA]</scope>
    <source>
        <strain evidence="2">3MP-10</strain>
    </source>
</reference>
<evidence type="ECO:0000313" key="3">
    <source>
        <dbReference type="Proteomes" id="UP000314251"/>
    </source>
</evidence>